<evidence type="ECO:0000256" key="4">
    <source>
        <dbReference type="ARBA" id="ARBA00022840"/>
    </source>
</evidence>
<dbReference type="PROSITE" id="PS00108">
    <property type="entry name" value="PROTEIN_KINASE_ST"/>
    <property type="match status" value="1"/>
</dbReference>
<feature type="region of interest" description="Disordered" evidence="6">
    <location>
        <begin position="277"/>
        <end position="308"/>
    </location>
</feature>
<dbReference type="PANTHER" id="PTHR43289">
    <property type="entry name" value="MITOGEN-ACTIVATED PROTEIN KINASE KINASE KINASE 20-RELATED"/>
    <property type="match status" value="1"/>
</dbReference>
<reference evidence="9" key="1">
    <citation type="journal article" date="2019" name="Int. J. Syst. Evol. Microbiol.">
        <title>The Global Catalogue of Microorganisms (GCM) 10K type strain sequencing project: providing services to taxonomists for standard genome sequencing and annotation.</title>
        <authorList>
            <consortium name="The Broad Institute Genomics Platform"/>
            <consortium name="The Broad Institute Genome Sequencing Center for Infectious Disease"/>
            <person name="Wu L."/>
            <person name="Ma J."/>
        </authorList>
    </citation>
    <scope>NUCLEOTIDE SEQUENCE [LARGE SCALE GENOMIC DNA]</scope>
    <source>
        <strain evidence="9">CCUG 49560</strain>
    </source>
</reference>
<dbReference type="PROSITE" id="PS50011">
    <property type="entry name" value="PROTEIN_KINASE_DOM"/>
    <property type="match status" value="1"/>
</dbReference>
<dbReference type="SMART" id="SM00220">
    <property type="entry name" value="S_TKc"/>
    <property type="match status" value="1"/>
</dbReference>
<keyword evidence="2 5" id="KW-0547">Nucleotide-binding</keyword>
<dbReference type="Pfam" id="PF00069">
    <property type="entry name" value="Pkinase"/>
    <property type="match status" value="1"/>
</dbReference>
<protein>
    <submittedName>
        <fullName evidence="8">Serine/threonine-protein kinase</fullName>
        <ecNumber evidence="8">2.7.11.1</ecNumber>
    </submittedName>
</protein>
<evidence type="ECO:0000313" key="9">
    <source>
        <dbReference type="Proteomes" id="UP001595891"/>
    </source>
</evidence>
<evidence type="ECO:0000256" key="1">
    <source>
        <dbReference type="ARBA" id="ARBA00022679"/>
    </source>
</evidence>
<accession>A0ABV9EUE0</accession>
<dbReference type="EMBL" id="JBHSFN010000046">
    <property type="protein sequence ID" value="MFC4592315.1"/>
    <property type="molecule type" value="Genomic_DNA"/>
</dbReference>
<feature type="binding site" evidence="5">
    <location>
        <position position="38"/>
    </location>
    <ligand>
        <name>ATP</name>
        <dbReference type="ChEBI" id="CHEBI:30616"/>
    </ligand>
</feature>
<organism evidence="8 9">
    <name type="scientific">Sphaerisporangium corydalis</name>
    <dbReference type="NCBI Taxonomy" id="1441875"/>
    <lineage>
        <taxon>Bacteria</taxon>
        <taxon>Bacillati</taxon>
        <taxon>Actinomycetota</taxon>
        <taxon>Actinomycetes</taxon>
        <taxon>Streptosporangiales</taxon>
        <taxon>Streptosporangiaceae</taxon>
        <taxon>Sphaerisporangium</taxon>
    </lineage>
</organism>
<dbReference type="RefSeq" id="WP_262849348.1">
    <property type="nucleotide sequence ID" value="NZ_JANZYP010000084.1"/>
</dbReference>
<sequence>MAETRRIGPYTLVRTLGEGGMGIVHLAQAPDGSLVALKVMRPELATREDFRRRFRKEAQAAQRVARFCTAPVLDADMDGEVAYLATEFVDGPDLGSVIAAQGPMDGADLEALAVGVAAALTAIHRANVVHRDLKPSNILLSPFGPRVIDFGIAQLADTLTAQTATLIGTPQYMAPEHANGTTVGQAADVFAWGSVITYAGTGSPPFGSGAVPEVLYRVAHHAPKLDGLDESLRPLVERALDKDPTRRPTAQRLLDHLVGGEQVEIAAATRIVSEIWSTTTPHNPPPPSSPPTPPEVSPPTPPATTPSAARRLRTPAIMVSAALAVTAGLTLVVWHPWSGGTSTSQPAQPKQEAGWRLVKANERIVIRPPATEGDATADCALARSTFLNADGLTITSEALHGGYIGPDETFEYMNCGQGGTALGSGLRLLDNRGLMGSVDHQDVTPTECRDAARESNLPNPITIPQIQHDTILKPGTGICIETSKKNVDLLWILRADKHPENHNLRTYLISATQWIPTSTAGSAPGPAAIMVREVVGRFLGGGIGRRRSGWD</sequence>
<evidence type="ECO:0000256" key="6">
    <source>
        <dbReference type="SAM" id="MobiDB-lite"/>
    </source>
</evidence>
<dbReference type="InterPro" id="IPR011009">
    <property type="entry name" value="Kinase-like_dom_sf"/>
</dbReference>
<proteinExistence type="predicted"/>
<dbReference type="Proteomes" id="UP001595891">
    <property type="component" value="Unassembled WGS sequence"/>
</dbReference>
<name>A0ABV9EUE0_9ACTN</name>
<keyword evidence="1 8" id="KW-0808">Transferase</keyword>
<keyword evidence="4 5" id="KW-0067">ATP-binding</keyword>
<keyword evidence="3 8" id="KW-0418">Kinase</keyword>
<feature type="domain" description="Protein kinase" evidence="7">
    <location>
        <begin position="10"/>
        <end position="259"/>
    </location>
</feature>
<dbReference type="GO" id="GO:0004674">
    <property type="term" value="F:protein serine/threonine kinase activity"/>
    <property type="evidence" value="ECO:0007669"/>
    <property type="project" value="UniProtKB-EC"/>
</dbReference>
<dbReference type="EC" id="2.7.11.1" evidence="8"/>
<dbReference type="CDD" id="cd14014">
    <property type="entry name" value="STKc_PknB_like"/>
    <property type="match status" value="1"/>
</dbReference>
<dbReference type="InterPro" id="IPR008271">
    <property type="entry name" value="Ser/Thr_kinase_AS"/>
</dbReference>
<dbReference type="Gene3D" id="3.30.200.20">
    <property type="entry name" value="Phosphorylase Kinase, domain 1"/>
    <property type="match status" value="1"/>
</dbReference>
<dbReference type="PANTHER" id="PTHR43289:SF34">
    <property type="entry name" value="SERINE_THREONINE-PROTEIN KINASE YBDM-RELATED"/>
    <property type="match status" value="1"/>
</dbReference>
<evidence type="ECO:0000256" key="5">
    <source>
        <dbReference type="PROSITE-ProRule" id="PRU10141"/>
    </source>
</evidence>
<evidence type="ECO:0000256" key="2">
    <source>
        <dbReference type="ARBA" id="ARBA00022741"/>
    </source>
</evidence>
<evidence type="ECO:0000259" key="7">
    <source>
        <dbReference type="PROSITE" id="PS50011"/>
    </source>
</evidence>
<keyword evidence="9" id="KW-1185">Reference proteome</keyword>
<evidence type="ECO:0000256" key="3">
    <source>
        <dbReference type="ARBA" id="ARBA00022777"/>
    </source>
</evidence>
<evidence type="ECO:0000313" key="8">
    <source>
        <dbReference type="EMBL" id="MFC4592315.1"/>
    </source>
</evidence>
<dbReference type="SUPFAM" id="SSF56112">
    <property type="entry name" value="Protein kinase-like (PK-like)"/>
    <property type="match status" value="1"/>
</dbReference>
<dbReference type="InterPro" id="IPR017441">
    <property type="entry name" value="Protein_kinase_ATP_BS"/>
</dbReference>
<feature type="compositionally biased region" description="Pro residues" evidence="6">
    <location>
        <begin position="282"/>
        <end position="304"/>
    </location>
</feature>
<dbReference type="InterPro" id="IPR000719">
    <property type="entry name" value="Prot_kinase_dom"/>
</dbReference>
<gene>
    <name evidence="8" type="ORF">ACFO8L_39930</name>
</gene>
<dbReference type="Gene3D" id="1.10.510.10">
    <property type="entry name" value="Transferase(Phosphotransferase) domain 1"/>
    <property type="match status" value="1"/>
</dbReference>
<comment type="caution">
    <text evidence="8">The sequence shown here is derived from an EMBL/GenBank/DDBJ whole genome shotgun (WGS) entry which is preliminary data.</text>
</comment>
<dbReference type="PROSITE" id="PS00107">
    <property type="entry name" value="PROTEIN_KINASE_ATP"/>
    <property type="match status" value="1"/>
</dbReference>